<dbReference type="InterPro" id="IPR051704">
    <property type="entry name" value="FAD_aromatic-hydroxylase"/>
</dbReference>
<dbReference type="EMBL" id="BNJF01000002">
    <property type="protein sequence ID" value="GHO45970.1"/>
    <property type="molecule type" value="Genomic_DNA"/>
</dbReference>
<dbReference type="RefSeq" id="WP_220195381.1">
    <property type="nucleotide sequence ID" value="NZ_BNJF01000002.1"/>
</dbReference>
<reference evidence="2" key="1">
    <citation type="submission" date="2020-10" db="EMBL/GenBank/DDBJ databases">
        <title>Taxonomic study of unclassified bacteria belonging to the class Ktedonobacteria.</title>
        <authorList>
            <person name="Yabe S."/>
            <person name="Wang C.M."/>
            <person name="Zheng Y."/>
            <person name="Sakai Y."/>
            <person name="Cavaletti L."/>
            <person name="Monciardini P."/>
            <person name="Donadio S."/>
        </authorList>
    </citation>
    <scope>NUCLEOTIDE SEQUENCE</scope>
    <source>
        <strain evidence="2">SOSP1-1</strain>
    </source>
</reference>
<dbReference type="InterPro" id="IPR002938">
    <property type="entry name" value="FAD-bd"/>
</dbReference>
<evidence type="ECO:0000313" key="3">
    <source>
        <dbReference type="Proteomes" id="UP000612362"/>
    </source>
</evidence>
<dbReference type="Gene3D" id="3.50.50.60">
    <property type="entry name" value="FAD/NAD(P)-binding domain"/>
    <property type="match status" value="1"/>
</dbReference>
<dbReference type="SUPFAM" id="SSF51905">
    <property type="entry name" value="FAD/NAD(P)-binding domain"/>
    <property type="match status" value="1"/>
</dbReference>
<gene>
    <name evidence="2" type="ORF">KSX_41330</name>
</gene>
<name>A0A8J3MSC6_9CHLR</name>
<evidence type="ECO:0000313" key="2">
    <source>
        <dbReference type="EMBL" id="GHO45970.1"/>
    </source>
</evidence>
<dbReference type="PANTHER" id="PTHR46865:SF2">
    <property type="entry name" value="MONOOXYGENASE"/>
    <property type="match status" value="1"/>
</dbReference>
<dbReference type="AlphaFoldDB" id="A0A8J3MSC6"/>
<organism evidence="2 3">
    <name type="scientific">Ktedonospora formicarum</name>
    <dbReference type="NCBI Taxonomy" id="2778364"/>
    <lineage>
        <taxon>Bacteria</taxon>
        <taxon>Bacillati</taxon>
        <taxon>Chloroflexota</taxon>
        <taxon>Ktedonobacteria</taxon>
        <taxon>Ktedonobacterales</taxon>
        <taxon>Ktedonobacteraceae</taxon>
        <taxon>Ktedonospora</taxon>
    </lineage>
</organism>
<protein>
    <submittedName>
        <fullName evidence="2">FAD-dependent oxidoreductase</fullName>
    </submittedName>
</protein>
<keyword evidence="3" id="KW-1185">Reference proteome</keyword>
<dbReference type="PRINTS" id="PR00420">
    <property type="entry name" value="RNGMNOXGNASE"/>
</dbReference>
<dbReference type="GO" id="GO:0071949">
    <property type="term" value="F:FAD binding"/>
    <property type="evidence" value="ECO:0007669"/>
    <property type="project" value="InterPro"/>
</dbReference>
<dbReference type="Proteomes" id="UP000612362">
    <property type="component" value="Unassembled WGS sequence"/>
</dbReference>
<accession>A0A8J3MSC6</accession>
<proteinExistence type="predicted"/>
<dbReference type="Pfam" id="PF01494">
    <property type="entry name" value="FAD_binding_3"/>
    <property type="match status" value="1"/>
</dbReference>
<feature type="domain" description="FAD-binding" evidence="1">
    <location>
        <begin position="7"/>
        <end position="344"/>
    </location>
</feature>
<dbReference type="Gene3D" id="3.30.9.10">
    <property type="entry name" value="D-Amino Acid Oxidase, subunit A, domain 2"/>
    <property type="match status" value="1"/>
</dbReference>
<sequence length="410" mass="45937">MNNHRNILISGASIAGPALAYWLSRHGFSPTVVERTPTFREGGYKVDIRGVAVEVADRMGILNEIQQARTDMQESIFVDSSNKPIVTLPADFMGGRVGRDEEIMRGDLAHILYEHTRDTTEYIFGDTITSIQEDEDGVQVTFERGAPRRFDLIVGADGLHSQVRNLAFGDETQFTQSMGGYLAFFSLPNFLQLDRQEVYHGLPGKAASVYSMGKDAEAKCVFFFFSPTLNYDYRSVEQQRQILLDAFASDGWQIPRLLESARHANDFYFDAISLIQMDRWSTGRIALLGDAAYCASPASGQGTSLALVGAYVLAGELAEASGDYQEAFARYENEMRAYVEANQKFAINSIKNMIPRSRTQIWFQTQMMRLLPHLPWKGAFFEKITKEIQSAANAITLKEYQKASTETPSI</sequence>
<dbReference type="PANTHER" id="PTHR46865">
    <property type="entry name" value="OXIDOREDUCTASE-RELATED"/>
    <property type="match status" value="1"/>
</dbReference>
<comment type="caution">
    <text evidence="2">The sequence shown here is derived from an EMBL/GenBank/DDBJ whole genome shotgun (WGS) entry which is preliminary data.</text>
</comment>
<evidence type="ECO:0000259" key="1">
    <source>
        <dbReference type="Pfam" id="PF01494"/>
    </source>
</evidence>
<dbReference type="InterPro" id="IPR036188">
    <property type="entry name" value="FAD/NAD-bd_sf"/>
</dbReference>